<dbReference type="EMBL" id="UGAB01000002">
    <property type="protein sequence ID" value="STF45461.1"/>
    <property type="molecule type" value="Genomic_DNA"/>
</dbReference>
<name>A0A376LMR5_ECOLX</name>
<accession>A0A376LMR5</accession>
<protein>
    <submittedName>
        <fullName evidence="1">Uncharacterized protein</fullName>
    </submittedName>
</protein>
<proteinExistence type="predicted"/>
<sequence length="61" mass="7091">MPLNAAWYPLHYSQCVERPYYPCAVLSPYSCINRDRSPNRETPLRECAGIIKNDTHRGLPR</sequence>
<reference evidence="1 2" key="1">
    <citation type="submission" date="2018-06" db="EMBL/GenBank/DDBJ databases">
        <authorList>
            <consortium name="Pathogen Informatics"/>
            <person name="Doyle S."/>
        </authorList>
    </citation>
    <scope>NUCLEOTIDE SEQUENCE [LARGE SCALE GENOMIC DNA]</scope>
    <source>
        <strain evidence="1 2">NCTC7928</strain>
    </source>
</reference>
<dbReference type="Proteomes" id="UP000254877">
    <property type="component" value="Unassembled WGS sequence"/>
</dbReference>
<dbReference type="AlphaFoldDB" id="A0A376LMR5"/>
<gene>
    <name evidence="1" type="ORF">NCTC7928_06242</name>
</gene>
<evidence type="ECO:0000313" key="2">
    <source>
        <dbReference type="Proteomes" id="UP000254877"/>
    </source>
</evidence>
<evidence type="ECO:0000313" key="1">
    <source>
        <dbReference type="EMBL" id="STF45461.1"/>
    </source>
</evidence>
<organism evidence="1 2">
    <name type="scientific">Escherichia coli</name>
    <dbReference type="NCBI Taxonomy" id="562"/>
    <lineage>
        <taxon>Bacteria</taxon>
        <taxon>Pseudomonadati</taxon>
        <taxon>Pseudomonadota</taxon>
        <taxon>Gammaproteobacteria</taxon>
        <taxon>Enterobacterales</taxon>
        <taxon>Enterobacteriaceae</taxon>
        <taxon>Escherichia</taxon>
    </lineage>
</organism>